<reference evidence="4" key="2">
    <citation type="journal article" date="2021" name="Genome Biol. Evol.">
        <title>Developing a high-quality reference genome for a parasitic bivalve with doubly uniparental inheritance (Bivalvia: Unionida).</title>
        <authorList>
            <person name="Smith C.H."/>
        </authorList>
    </citation>
    <scope>NUCLEOTIDE SEQUENCE</scope>
    <source>
        <strain evidence="4">CHS0354</strain>
        <tissue evidence="4">Mantle</tissue>
    </source>
</reference>
<feature type="domain" description="Tantalus-like" evidence="3">
    <location>
        <begin position="842"/>
        <end position="887"/>
    </location>
</feature>
<organism evidence="4 5">
    <name type="scientific">Potamilus streckersoni</name>
    <dbReference type="NCBI Taxonomy" id="2493646"/>
    <lineage>
        <taxon>Eukaryota</taxon>
        <taxon>Metazoa</taxon>
        <taxon>Spiralia</taxon>
        <taxon>Lophotrochozoa</taxon>
        <taxon>Mollusca</taxon>
        <taxon>Bivalvia</taxon>
        <taxon>Autobranchia</taxon>
        <taxon>Heteroconchia</taxon>
        <taxon>Palaeoheterodonta</taxon>
        <taxon>Unionida</taxon>
        <taxon>Unionoidea</taxon>
        <taxon>Unionidae</taxon>
        <taxon>Ambleminae</taxon>
        <taxon>Lampsilini</taxon>
        <taxon>Potamilus</taxon>
    </lineage>
</organism>
<reference evidence="4" key="1">
    <citation type="journal article" date="2021" name="Genome Biol. Evol.">
        <title>A High-Quality Reference Genome for a Parasitic Bivalve with Doubly Uniparental Inheritance (Bivalvia: Unionida).</title>
        <authorList>
            <person name="Smith C.H."/>
        </authorList>
    </citation>
    <scope>NUCLEOTIDE SEQUENCE</scope>
    <source>
        <strain evidence="4">CHS0354</strain>
    </source>
</reference>
<accession>A0AAE0WEH7</accession>
<keyword evidence="1" id="KW-0597">Phosphoprotein</keyword>
<evidence type="ECO:0000313" key="5">
    <source>
        <dbReference type="Proteomes" id="UP001195483"/>
    </source>
</evidence>
<dbReference type="AlphaFoldDB" id="A0AAE0WEH7"/>
<dbReference type="Pfam" id="PF15386">
    <property type="entry name" value="Tantalus"/>
    <property type="match status" value="1"/>
</dbReference>
<evidence type="ECO:0000256" key="2">
    <source>
        <dbReference type="SAM" id="MobiDB-lite"/>
    </source>
</evidence>
<evidence type="ECO:0000256" key="1">
    <source>
        <dbReference type="ARBA" id="ARBA00022553"/>
    </source>
</evidence>
<comment type="caution">
    <text evidence="4">The sequence shown here is derived from an EMBL/GenBank/DDBJ whole genome shotgun (WGS) entry which is preliminary data.</text>
</comment>
<feature type="region of interest" description="Disordered" evidence="2">
    <location>
        <begin position="788"/>
        <end position="820"/>
    </location>
</feature>
<dbReference type="Proteomes" id="UP001195483">
    <property type="component" value="Unassembled WGS sequence"/>
</dbReference>
<gene>
    <name evidence="4" type="ORF">CHS0354_034368</name>
</gene>
<proteinExistence type="predicted"/>
<sequence>MDELEPNVRKARRRSMRNLRRQSLLFGETSNEDCSGLLLGLNKDYAGDKEKDSDMLEQYGSLWMETNNLTPVKKLRRRRSIIVPAHSVDLLKTNYQEFEIENLRAVEKEETCTNPSIKTSFLSPMSVQESINEPNVCAKKIVKEAHPKTPVSVFSSEKGLTVSNICKVAGSGLCDFLEDSKDAANIDLDTAYSNLDISTSTPRSTVSSVGSLDTSIQSMSPDFPRSPSTTPCFQQENQNNHADSYQVSSKVGDGSPHSVSQLSQILESSNHSQMLESSSQCRDIEVTKTDGSHNDSKKDSLGSSFLSLCRTLAGKVASLVRISPQGDKISESEISGNEMCNSPILHERDNSFKEADNRSAENVKNLLVLGITERDDFQKSFLMQNQQSANAIAEESLNTSVIVEKQEIMVEDSNSSLLTKTKNPVKRKRSVSKAFLDTFRAVSEELNKDRSINKLEENKRMAKKLSDDKLSERENVVADEIQSNTTSDRAGKFDRLDFDSCENYTLDPPMTVFIKDQSTDDIAFTYSSEVTTEKVEDTWNVLGLDKGIVDDEIVKKIADRCESPKVLNHTSKIFPTQNNEMIFQTKQENTEEQTFRRDSLEQATVQVSFTQLKKSLENTHVAGNIEDCTQSQLSTDSNISMSLATSCKELYSGQENANENVTKTCESCIQENNSCKDILSESVKTAEQRDEEAERVLDFLTMEDSATSSKDANQSATRKRKRRSEFIFLQENYDVSIPSDGEMSDLEHSDKIVGNGRMRRRSAGGAVMRLLQGSTLPQIEEELEEILNTKTKGRKSDSLVNESNESSHNEKMSNSRTGRKKTQGFNTALQDISNADTSGVARRTAKKKGKDLQETSLEELYRNKNYKKPEGKMWETIFEQPDSINSKSEEQIFSKKRYQRVATFEKPTQLKLRRRLQKAIKNGWDPKTRKRMALPDAIVEAKIANLEIELNSILDS</sequence>
<feature type="region of interest" description="Disordered" evidence="2">
    <location>
        <begin position="197"/>
        <end position="262"/>
    </location>
</feature>
<reference evidence="4" key="3">
    <citation type="submission" date="2023-05" db="EMBL/GenBank/DDBJ databases">
        <authorList>
            <person name="Smith C.H."/>
        </authorList>
    </citation>
    <scope>NUCLEOTIDE SEQUENCE</scope>
    <source>
        <strain evidence="4">CHS0354</strain>
        <tissue evidence="4">Mantle</tissue>
    </source>
</reference>
<feature type="compositionally biased region" description="Polar residues" evidence="2">
    <location>
        <begin position="212"/>
        <end position="249"/>
    </location>
</feature>
<name>A0AAE0WEH7_9BIVA</name>
<evidence type="ECO:0000259" key="3">
    <source>
        <dbReference type="Pfam" id="PF15386"/>
    </source>
</evidence>
<dbReference type="InterPro" id="IPR028149">
    <property type="entry name" value="Tantalus-like"/>
</dbReference>
<protein>
    <recommendedName>
        <fullName evidence="3">Tantalus-like domain-containing protein</fullName>
    </recommendedName>
</protein>
<keyword evidence="5" id="KW-1185">Reference proteome</keyword>
<feature type="compositionally biased region" description="Low complexity" evidence="2">
    <location>
        <begin position="198"/>
        <end position="211"/>
    </location>
</feature>
<dbReference type="EMBL" id="JAEAOA010002016">
    <property type="protein sequence ID" value="KAK3611701.1"/>
    <property type="molecule type" value="Genomic_DNA"/>
</dbReference>
<evidence type="ECO:0000313" key="4">
    <source>
        <dbReference type="EMBL" id="KAK3611701.1"/>
    </source>
</evidence>